<dbReference type="AlphaFoldDB" id="A0ABD4UDF2"/>
<name>A0ABD4UDF2_9BURK</name>
<reference evidence="1 2" key="1">
    <citation type="journal article" date="2017" name="Front. Microbiol.">
        <title>Genomics reveals a unique clone of Burkholderia cenocepacia harbouring an actively excising novel genomic island.</title>
        <authorList>
            <person name="Patil P."/>
            <person name="Mali S."/>
            <person name="Midha S."/>
            <person name="Gautam V."/>
            <person name="Dash L."/>
            <person name="Kumar S."/>
            <person name="Shastri J."/>
            <person name="Singhal L."/>
            <person name="Patil P.B."/>
        </authorList>
    </citation>
    <scope>NUCLEOTIDE SEQUENCE [LARGE SCALE GENOMIC DNA]</scope>
    <source>
        <strain evidence="1 2">BC-19</strain>
    </source>
</reference>
<dbReference type="EMBL" id="JYMX02000008">
    <property type="protein sequence ID" value="MCW3712044.1"/>
    <property type="molecule type" value="Genomic_DNA"/>
</dbReference>
<reference evidence="1 2" key="2">
    <citation type="journal article" date="2017" name="Front. Microbiol.">
        <title>Genomics Reveals a Unique Clone of Burkholderia cenocepacia Harboring an Actively Excising Novel Genomic Island.</title>
        <authorList>
            <person name="Patil P.P."/>
            <person name="Mali S."/>
            <person name="Midha S."/>
            <person name="Gautam V."/>
            <person name="Dash L."/>
            <person name="Kumar S."/>
            <person name="Shastri J."/>
            <person name="Singhal L."/>
            <person name="Patil P.B."/>
        </authorList>
    </citation>
    <scope>NUCLEOTIDE SEQUENCE [LARGE SCALE GENOMIC DNA]</scope>
    <source>
        <strain evidence="1 2">BC-19</strain>
    </source>
</reference>
<gene>
    <name evidence="1" type="ORF">UE95_012180</name>
</gene>
<accession>A0ABD4UDF2</accession>
<comment type="caution">
    <text evidence="1">The sequence shown here is derived from an EMBL/GenBank/DDBJ whole genome shotgun (WGS) entry which is preliminary data.</text>
</comment>
<evidence type="ECO:0000313" key="1">
    <source>
        <dbReference type="EMBL" id="MCW3712044.1"/>
    </source>
</evidence>
<sequence length="120" mass="13942">MEKYLFSWHDEKLIKDMRVKSIDAIVKDVCSSLKINNLGVHHLNGKIKVVIKTKNKYLVAEKCPDECYFYKSSLFGSTILKFAFKDDKQSVAQFLTDLTRYFGQTDEFRIQETYDVSLAA</sequence>
<protein>
    <submittedName>
        <fullName evidence="1">Uncharacterized protein</fullName>
    </submittedName>
</protein>
<organism evidence="1 2">
    <name type="scientific">Burkholderia cenocepacia</name>
    <dbReference type="NCBI Taxonomy" id="95486"/>
    <lineage>
        <taxon>Bacteria</taxon>
        <taxon>Pseudomonadati</taxon>
        <taxon>Pseudomonadota</taxon>
        <taxon>Betaproteobacteria</taxon>
        <taxon>Burkholderiales</taxon>
        <taxon>Burkholderiaceae</taxon>
        <taxon>Burkholderia</taxon>
        <taxon>Burkholderia cepacia complex</taxon>
    </lineage>
</organism>
<proteinExistence type="predicted"/>
<evidence type="ECO:0000313" key="2">
    <source>
        <dbReference type="Proteomes" id="UP000191686"/>
    </source>
</evidence>
<dbReference type="Proteomes" id="UP000191686">
    <property type="component" value="Unassembled WGS sequence"/>
</dbReference>
<dbReference type="RefSeq" id="WP_080323445.1">
    <property type="nucleotide sequence ID" value="NZ_JAIMHC010000001.1"/>
</dbReference>